<feature type="transmembrane region" description="Helical" evidence="1">
    <location>
        <begin position="76"/>
        <end position="98"/>
    </location>
</feature>
<sequence length="321" mass="36854">MKSRKQPSFLIRHSTAVHFIAYAGAIFVITPFNSKAMPVFVWMAMLIACAIIISSRIKPLTLLQLSQMEWSEYKKIAGSTLMSSLLFLTSCVAFKYFAGNGLELPVTLAIGTVGCIYYSITLYLDAVDDDRKKIAKKAFTLTRGVWLLISFICYILARKVFMDVTDVTYEATFNKITSFGFFLIFCTLFFSMVFLLFTMALPLLQNSSVQFNVMAISAPLFCAGYIFFIAYNVNTSRVLEYVLNVTIDYDTRDTFYCNNEYRILNDYPNARFMMVGEGNYRVFTPKKRDYGIWRLTCKNVAPFYSLVEVQDRKDIVKKEKK</sequence>
<gene>
    <name evidence="2" type="ORF">PALFYP105_04560</name>
</gene>
<keyword evidence="1" id="KW-1133">Transmembrane helix</keyword>
<feature type="transmembrane region" description="Helical" evidence="1">
    <location>
        <begin position="36"/>
        <end position="55"/>
    </location>
</feature>
<reference evidence="2" key="1">
    <citation type="submission" date="2019-11" db="EMBL/GenBank/DDBJ databases">
        <authorList>
            <person name="Feng L."/>
        </authorList>
    </citation>
    <scope>NUCLEOTIDE SEQUENCE</scope>
    <source>
        <strain evidence="2">PagglomeransLFYP105</strain>
    </source>
</reference>
<feature type="transmembrane region" description="Helical" evidence="1">
    <location>
        <begin position="9"/>
        <end position="30"/>
    </location>
</feature>
<accession>A0A6N3FIY6</accession>
<feature type="transmembrane region" description="Helical" evidence="1">
    <location>
        <begin position="177"/>
        <end position="204"/>
    </location>
</feature>
<dbReference type="AlphaFoldDB" id="A0A6N3FIY6"/>
<feature type="transmembrane region" description="Helical" evidence="1">
    <location>
        <begin position="211"/>
        <end position="231"/>
    </location>
</feature>
<evidence type="ECO:0000313" key="2">
    <source>
        <dbReference type="EMBL" id="VYU52015.1"/>
    </source>
</evidence>
<feature type="transmembrane region" description="Helical" evidence="1">
    <location>
        <begin position="104"/>
        <end position="126"/>
    </location>
</feature>
<feature type="transmembrane region" description="Helical" evidence="1">
    <location>
        <begin position="138"/>
        <end position="157"/>
    </location>
</feature>
<keyword evidence="1" id="KW-0812">Transmembrane</keyword>
<name>A0A6N3FIY6_ENTAG</name>
<proteinExistence type="predicted"/>
<organism evidence="2">
    <name type="scientific">Enterobacter agglomerans</name>
    <name type="common">Erwinia herbicola</name>
    <name type="synonym">Pantoea agglomerans</name>
    <dbReference type="NCBI Taxonomy" id="549"/>
    <lineage>
        <taxon>Bacteria</taxon>
        <taxon>Pseudomonadati</taxon>
        <taxon>Pseudomonadota</taxon>
        <taxon>Gammaproteobacteria</taxon>
        <taxon>Enterobacterales</taxon>
        <taxon>Erwiniaceae</taxon>
        <taxon>Pantoea</taxon>
        <taxon>Pantoea agglomerans group</taxon>
    </lineage>
</organism>
<evidence type="ECO:0000256" key="1">
    <source>
        <dbReference type="SAM" id="Phobius"/>
    </source>
</evidence>
<keyword evidence="1" id="KW-0472">Membrane</keyword>
<dbReference type="EMBL" id="CACRUS010000020">
    <property type="protein sequence ID" value="VYU52015.1"/>
    <property type="molecule type" value="Genomic_DNA"/>
</dbReference>
<protein>
    <submittedName>
        <fullName evidence="2">Uncharacterized protein</fullName>
    </submittedName>
</protein>